<dbReference type="GO" id="GO:0008412">
    <property type="term" value="F:4-hydroxybenzoate polyprenyltransferase activity"/>
    <property type="evidence" value="ECO:0007669"/>
    <property type="project" value="TreeGrafter"/>
</dbReference>
<dbReference type="Gene3D" id="1.10.357.140">
    <property type="entry name" value="UbiA prenyltransferase"/>
    <property type="match status" value="1"/>
</dbReference>
<organism evidence="11 12">
    <name type="scientific">Coniella lustricola</name>
    <dbReference type="NCBI Taxonomy" id="2025994"/>
    <lineage>
        <taxon>Eukaryota</taxon>
        <taxon>Fungi</taxon>
        <taxon>Dikarya</taxon>
        <taxon>Ascomycota</taxon>
        <taxon>Pezizomycotina</taxon>
        <taxon>Sordariomycetes</taxon>
        <taxon>Sordariomycetidae</taxon>
        <taxon>Diaporthales</taxon>
        <taxon>Schizoparmaceae</taxon>
        <taxon>Coniella</taxon>
    </lineage>
</organism>
<proteinExistence type="inferred from homology"/>
<dbReference type="GO" id="GO:0005743">
    <property type="term" value="C:mitochondrial inner membrane"/>
    <property type="evidence" value="ECO:0007669"/>
    <property type="project" value="TreeGrafter"/>
</dbReference>
<evidence type="ECO:0000313" key="11">
    <source>
        <dbReference type="EMBL" id="PSR83577.1"/>
    </source>
</evidence>
<comment type="pathway">
    <text evidence="3">Secondary metabolite biosynthesis; terpenoid biosynthesis.</text>
</comment>
<keyword evidence="6 10" id="KW-0812">Transmembrane</keyword>
<dbReference type="FunFam" id="1.10.357.140:FF:000008">
    <property type="entry name" value="4-hydroxybenzoate octaprenyltransferase"/>
    <property type="match status" value="1"/>
</dbReference>
<dbReference type="PANTHER" id="PTHR11048:SF28">
    <property type="entry name" value="4-HYDROXYBENZOATE POLYPRENYLTRANSFERASE, MITOCHONDRIAL"/>
    <property type="match status" value="1"/>
</dbReference>
<evidence type="ECO:0000256" key="8">
    <source>
        <dbReference type="ARBA" id="ARBA00023136"/>
    </source>
</evidence>
<keyword evidence="7 10" id="KW-1133">Transmembrane helix</keyword>
<dbReference type="InParanoid" id="A0A2T3A658"/>
<feature type="transmembrane region" description="Helical" evidence="10">
    <location>
        <begin position="283"/>
        <end position="304"/>
    </location>
</feature>
<dbReference type="AlphaFoldDB" id="A0A2T3A658"/>
<evidence type="ECO:0000256" key="10">
    <source>
        <dbReference type="SAM" id="Phobius"/>
    </source>
</evidence>
<reference evidence="11 12" key="1">
    <citation type="journal article" date="2018" name="Mycol. Prog.">
        <title>Coniella lustricola, a new species from submerged detritus.</title>
        <authorList>
            <person name="Raudabaugh D.B."/>
            <person name="Iturriaga T."/>
            <person name="Carver A."/>
            <person name="Mondo S."/>
            <person name="Pangilinan J."/>
            <person name="Lipzen A."/>
            <person name="He G."/>
            <person name="Amirebrahimi M."/>
            <person name="Grigoriev I.V."/>
            <person name="Miller A.N."/>
        </authorList>
    </citation>
    <scope>NUCLEOTIDE SEQUENCE [LARGE SCALE GENOMIC DNA]</scope>
    <source>
        <strain evidence="11 12">B22-T-1</strain>
    </source>
</reference>
<comment type="cofactor">
    <cofactor evidence="1">
        <name>Mg(2+)</name>
        <dbReference type="ChEBI" id="CHEBI:18420"/>
    </cofactor>
</comment>
<keyword evidence="8 10" id="KW-0472">Membrane</keyword>
<dbReference type="Gene3D" id="1.20.120.1780">
    <property type="entry name" value="UbiA prenyltransferase"/>
    <property type="match status" value="1"/>
</dbReference>
<dbReference type="EMBL" id="KZ678458">
    <property type="protein sequence ID" value="PSR83577.1"/>
    <property type="molecule type" value="Genomic_DNA"/>
</dbReference>
<comment type="similarity">
    <text evidence="4">Belongs to the UbiA prenyltransferase family.</text>
</comment>
<dbReference type="InterPro" id="IPR044878">
    <property type="entry name" value="UbiA_sf"/>
</dbReference>
<comment type="subcellular location">
    <subcellularLocation>
        <location evidence="2">Membrane</location>
        <topology evidence="2">Multi-pass membrane protein</topology>
    </subcellularLocation>
</comment>
<protein>
    <submittedName>
        <fullName evidence="11">UbiA prenyltransferase family-domain-containing protein</fullName>
    </submittedName>
</protein>
<keyword evidence="12" id="KW-1185">Reference proteome</keyword>
<evidence type="ECO:0000256" key="7">
    <source>
        <dbReference type="ARBA" id="ARBA00022989"/>
    </source>
</evidence>
<keyword evidence="5 11" id="KW-0808">Transferase</keyword>
<evidence type="ECO:0000256" key="2">
    <source>
        <dbReference type="ARBA" id="ARBA00004141"/>
    </source>
</evidence>
<dbReference type="CDD" id="cd13959">
    <property type="entry name" value="PT_UbiA_COQ2"/>
    <property type="match status" value="1"/>
</dbReference>
<evidence type="ECO:0000313" key="12">
    <source>
        <dbReference type="Proteomes" id="UP000241462"/>
    </source>
</evidence>
<gene>
    <name evidence="11" type="ORF">BD289DRAFT_435709</name>
</gene>
<feature type="transmembrane region" description="Helical" evidence="10">
    <location>
        <begin position="257"/>
        <end position="277"/>
    </location>
</feature>
<dbReference type="PANTHER" id="PTHR11048">
    <property type="entry name" value="PRENYLTRANSFERASES"/>
    <property type="match status" value="1"/>
</dbReference>
<evidence type="ECO:0000256" key="5">
    <source>
        <dbReference type="ARBA" id="ARBA00022679"/>
    </source>
</evidence>
<feature type="region of interest" description="Disordered" evidence="9">
    <location>
        <begin position="1"/>
        <end position="27"/>
    </location>
</feature>
<dbReference type="InterPro" id="IPR000537">
    <property type="entry name" value="UbiA_prenyltransferase"/>
</dbReference>
<name>A0A2T3A658_9PEZI</name>
<dbReference type="Pfam" id="PF01040">
    <property type="entry name" value="UbiA"/>
    <property type="match status" value="1"/>
</dbReference>
<feature type="transmembrane region" description="Helical" evidence="10">
    <location>
        <begin position="207"/>
        <end position="227"/>
    </location>
</feature>
<dbReference type="Proteomes" id="UP000241462">
    <property type="component" value="Unassembled WGS sequence"/>
</dbReference>
<evidence type="ECO:0000256" key="3">
    <source>
        <dbReference type="ARBA" id="ARBA00004721"/>
    </source>
</evidence>
<dbReference type="InterPro" id="IPR039653">
    <property type="entry name" value="Prenyltransferase"/>
</dbReference>
<feature type="transmembrane region" description="Helical" evidence="10">
    <location>
        <begin position="316"/>
        <end position="334"/>
    </location>
</feature>
<dbReference type="OrthoDB" id="18170at2759"/>
<dbReference type="STRING" id="2025994.A0A2T3A658"/>
<accession>A0A2T3A658</accession>
<evidence type="ECO:0000256" key="9">
    <source>
        <dbReference type="SAM" id="MobiDB-lite"/>
    </source>
</evidence>
<feature type="transmembrane region" description="Helical" evidence="10">
    <location>
        <begin position="183"/>
        <end position="201"/>
    </location>
</feature>
<evidence type="ECO:0000256" key="6">
    <source>
        <dbReference type="ARBA" id="ARBA00022692"/>
    </source>
</evidence>
<sequence>MVSSTVQPAKTGGQSQGKGKVATSDYQPPTTGVLSKLPASWVPYAELIRLEQPHGLYMTYFPHILGLMYACSAKPTAVAPSVLAHRLAVFFVWTFFLRSSGCAWNDITDQEFDRHTARCRNRPVARGAVTATQGYIYAFLITALGFLTLYTTLPFECTLCGLATTILAMIYPFGKRFTYFPQVILGACQASTIVTASYSVGLPAFSAHYFIPTLCLTTTVLLLIIFYDTIYARQDIVDDLKSGVKGMAVLFRNHIEALLGGLTCSITFLLATAGSLLNMGPYFFAFSVVGLASGLVVMIALIRWHVLPGFEKYSGWFYAAAIVNLLGGCVAEYASKVFML</sequence>
<evidence type="ECO:0000256" key="4">
    <source>
        <dbReference type="ARBA" id="ARBA00005985"/>
    </source>
</evidence>
<evidence type="ECO:0000256" key="1">
    <source>
        <dbReference type="ARBA" id="ARBA00001946"/>
    </source>
</evidence>
<feature type="transmembrane region" description="Helical" evidence="10">
    <location>
        <begin position="153"/>
        <end position="171"/>
    </location>
</feature>
<dbReference type="GO" id="GO:0006744">
    <property type="term" value="P:ubiquinone biosynthetic process"/>
    <property type="evidence" value="ECO:0007669"/>
    <property type="project" value="TreeGrafter"/>
</dbReference>